<feature type="domain" description="Response regulatory" evidence="6">
    <location>
        <begin position="7"/>
        <end position="125"/>
    </location>
</feature>
<feature type="modified residue" description="4-aspartylphosphate" evidence="4">
    <location>
        <position position="60"/>
    </location>
</feature>
<dbReference type="Pfam" id="PF00072">
    <property type="entry name" value="Response_reg"/>
    <property type="match status" value="1"/>
</dbReference>
<dbReference type="SUPFAM" id="SSF46689">
    <property type="entry name" value="Homeodomain-like"/>
    <property type="match status" value="1"/>
</dbReference>
<accession>A0A9Q7EYI1</accession>
<feature type="domain" description="HTH araC/xylS-type" evidence="5">
    <location>
        <begin position="431"/>
        <end position="527"/>
    </location>
</feature>
<protein>
    <submittedName>
        <fullName evidence="7">Helix-turn-helix domain-containing protein</fullName>
    </submittedName>
</protein>
<dbReference type="CDD" id="cd17536">
    <property type="entry name" value="REC_YesN-like"/>
    <property type="match status" value="1"/>
</dbReference>
<evidence type="ECO:0000313" key="7">
    <source>
        <dbReference type="EMBL" id="QTX32036.1"/>
    </source>
</evidence>
<sequence>MNGKAYRVLVVEDEPLERRALEMALAAMRADEPIEVRSAANAPQFEALAEEWEPDVVLLDIRIPGGDGLTSLRSLRGRGFSGQVVVLTAFDVFQYAQKAMGLGVTSFLVKPVGEEAFGETLTKVFQNVADKRNHKAQFDQIREFVERNRGAFAMGIIQDLLREKGIEESVVGIMSSLGLPPARPCFLFGIVCLAEEEDRKGEQLFLWEAFERILGPEVVVVPWRRSSALLFIPSGEAIAEPDFVASRLLGIISSRGFEANVVYGGRLRTLEEMAPAVTQVEEGLEESLLGGTGRVVMRDAAPDPEPADPSPALTQFGMLAFQAQIVEGFSHGQPDLITKGSRALSDALAKIAFQDVELAKMLILGLMGQVCQILLSLKCDSGSVRAWSRRQLLNLLAPNTPVGLNRIFSQALDQAWNVRGSASDTGSMIIQQSLTYIREHYEEVTLESVAEAVHVSPSYLSRLFRKVLHRRFVDEVKGIRIERAKGLLAQGHSVRDVAISVGYGNIAYFSTLFRQMTGRSPSEYRREQE</sequence>
<evidence type="ECO:0000256" key="1">
    <source>
        <dbReference type="ARBA" id="ARBA00023015"/>
    </source>
</evidence>
<dbReference type="PROSITE" id="PS00041">
    <property type="entry name" value="HTH_ARAC_FAMILY_1"/>
    <property type="match status" value="1"/>
</dbReference>
<gene>
    <name evidence="7" type="ORF">KAR29_12080</name>
</gene>
<dbReference type="SUPFAM" id="SSF52172">
    <property type="entry name" value="CheY-like"/>
    <property type="match status" value="1"/>
</dbReference>
<evidence type="ECO:0000259" key="5">
    <source>
        <dbReference type="PROSITE" id="PS01124"/>
    </source>
</evidence>
<evidence type="ECO:0000313" key="8">
    <source>
        <dbReference type="Proteomes" id="UP000671879"/>
    </source>
</evidence>
<dbReference type="Proteomes" id="UP000671879">
    <property type="component" value="Chromosome"/>
</dbReference>
<name>A0A9Q7EYI1_9BACT</name>
<dbReference type="GO" id="GO:0000160">
    <property type="term" value="P:phosphorelay signal transduction system"/>
    <property type="evidence" value="ECO:0007669"/>
    <property type="project" value="InterPro"/>
</dbReference>
<dbReference type="InterPro" id="IPR009057">
    <property type="entry name" value="Homeodomain-like_sf"/>
</dbReference>
<evidence type="ECO:0000259" key="6">
    <source>
        <dbReference type="PROSITE" id="PS50110"/>
    </source>
</evidence>
<dbReference type="InterPro" id="IPR001789">
    <property type="entry name" value="Sig_transdc_resp-reg_receiver"/>
</dbReference>
<keyword evidence="4" id="KW-0597">Phosphoprotein</keyword>
<dbReference type="RefSeq" id="WP_274373242.1">
    <property type="nucleotide sequence ID" value="NZ_CP072943.1"/>
</dbReference>
<dbReference type="KEGG" id="aram:KAR29_12080"/>
<dbReference type="SMART" id="SM00342">
    <property type="entry name" value="HTH_ARAC"/>
    <property type="match status" value="1"/>
</dbReference>
<dbReference type="SMART" id="SM00448">
    <property type="entry name" value="REC"/>
    <property type="match status" value="1"/>
</dbReference>
<keyword evidence="2" id="KW-0238">DNA-binding</keyword>
<keyword evidence="8" id="KW-1185">Reference proteome</keyword>
<evidence type="ECO:0000256" key="4">
    <source>
        <dbReference type="PROSITE-ProRule" id="PRU00169"/>
    </source>
</evidence>
<dbReference type="InterPro" id="IPR018062">
    <property type="entry name" value="HTH_AraC-typ_CS"/>
</dbReference>
<dbReference type="InterPro" id="IPR011006">
    <property type="entry name" value="CheY-like_superfamily"/>
</dbReference>
<dbReference type="Gene3D" id="1.10.10.60">
    <property type="entry name" value="Homeodomain-like"/>
    <property type="match status" value="2"/>
</dbReference>
<dbReference type="Pfam" id="PF12833">
    <property type="entry name" value="HTH_18"/>
    <property type="match status" value="1"/>
</dbReference>
<dbReference type="PANTHER" id="PTHR43280">
    <property type="entry name" value="ARAC-FAMILY TRANSCRIPTIONAL REGULATOR"/>
    <property type="match status" value="1"/>
</dbReference>
<reference evidence="8" key="1">
    <citation type="submission" date="2021-04" db="EMBL/GenBank/DDBJ databases">
        <title>A novel Synergistetes isolate from a pyrite-forming mixed culture.</title>
        <authorList>
            <person name="Bunk B."/>
            <person name="Sproer C."/>
            <person name="Spring S."/>
            <person name="Pester M."/>
        </authorList>
    </citation>
    <scope>NUCLEOTIDE SEQUENCE [LARGE SCALE GENOMIC DNA]</scope>
    <source>
        <strain evidence="8">J.5.4.2-T.3.5.2</strain>
    </source>
</reference>
<evidence type="ECO:0000256" key="3">
    <source>
        <dbReference type="ARBA" id="ARBA00023163"/>
    </source>
</evidence>
<evidence type="ECO:0000256" key="2">
    <source>
        <dbReference type="ARBA" id="ARBA00023125"/>
    </source>
</evidence>
<dbReference type="GO" id="GO:0043565">
    <property type="term" value="F:sequence-specific DNA binding"/>
    <property type="evidence" value="ECO:0007669"/>
    <property type="project" value="InterPro"/>
</dbReference>
<dbReference type="PANTHER" id="PTHR43280:SF28">
    <property type="entry name" value="HTH-TYPE TRANSCRIPTIONAL ACTIVATOR RHAS"/>
    <property type="match status" value="1"/>
</dbReference>
<organism evidence="7 8">
    <name type="scientific">Aminithiophilus ramosus</name>
    <dbReference type="NCBI Taxonomy" id="3029084"/>
    <lineage>
        <taxon>Bacteria</taxon>
        <taxon>Thermotogati</taxon>
        <taxon>Synergistota</taxon>
        <taxon>Synergistia</taxon>
        <taxon>Synergistales</taxon>
        <taxon>Aminithiophilaceae</taxon>
        <taxon>Aminithiophilus</taxon>
    </lineage>
</organism>
<keyword evidence="1" id="KW-0805">Transcription regulation</keyword>
<dbReference type="InterPro" id="IPR020449">
    <property type="entry name" value="Tscrpt_reg_AraC-type_HTH"/>
</dbReference>
<dbReference type="Gene3D" id="3.40.50.2300">
    <property type="match status" value="1"/>
</dbReference>
<dbReference type="PRINTS" id="PR00032">
    <property type="entry name" value="HTHARAC"/>
</dbReference>
<dbReference type="PROSITE" id="PS01124">
    <property type="entry name" value="HTH_ARAC_FAMILY_2"/>
    <property type="match status" value="1"/>
</dbReference>
<dbReference type="GO" id="GO:0003700">
    <property type="term" value="F:DNA-binding transcription factor activity"/>
    <property type="evidence" value="ECO:0007669"/>
    <property type="project" value="InterPro"/>
</dbReference>
<dbReference type="AlphaFoldDB" id="A0A9Q7EYI1"/>
<dbReference type="EMBL" id="CP072943">
    <property type="protein sequence ID" value="QTX32036.1"/>
    <property type="molecule type" value="Genomic_DNA"/>
</dbReference>
<dbReference type="InterPro" id="IPR018060">
    <property type="entry name" value="HTH_AraC"/>
</dbReference>
<keyword evidence="3" id="KW-0804">Transcription</keyword>
<proteinExistence type="predicted"/>
<dbReference type="PROSITE" id="PS50110">
    <property type="entry name" value="RESPONSE_REGULATORY"/>
    <property type="match status" value="1"/>
</dbReference>